<comment type="subcellular location">
    <subcellularLocation>
        <location evidence="1">Apical cell membrane</location>
    </subcellularLocation>
    <subcellularLocation>
        <location evidence="2">Cytoplasm</location>
        <location evidence="2">Cytoskeleton</location>
        <location evidence="2">Microtubule organizing center</location>
        <location evidence="2">Centrosome</location>
    </subcellularLocation>
    <subcellularLocation>
        <location evidence="12">Dynein axonemal particle</location>
    </subcellularLocation>
</comment>
<evidence type="ECO:0000256" key="13">
    <source>
        <dbReference type="ARBA" id="ARBA00045527"/>
    </source>
</evidence>
<keyword evidence="5" id="KW-1003">Cell membrane</keyword>
<comment type="function">
    <text evidence="13">Plays a role in axonemal structure organization and motility. Involved in axonemal pre-assembly of inner and outer dynein arms (IDA and ODA, respectively) for proper axoneme building for cilia motility. May act by indirectly regulating transcription of dynein proteins.</text>
</comment>
<keyword evidence="8 14" id="KW-0863">Zinc-finger</keyword>
<feature type="domain" description="MYND-type" evidence="16">
    <location>
        <begin position="445"/>
        <end position="481"/>
    </location>
</feature>
<organism evidence="17 18">
    <name type="scientific">Scylla paramamosain</name>
    <name type="common">Mud crab</name>
    <dbReference type="NCBI Taxonomy" id="85552"/>
    <lineage>
        <taxon>Eukaryota</taxon>
        <taxon>Metazoa</taxon>
        <taxon>Ecdysozoa</taxon>
        <taxon>Arthropoda</taxon>
        <taxon>Crustacea</taxon>
        <taxon>Multicrustacea</taxon>
        <taxon>Malacostraca</taxon>
        <taxon>Eumalacostraca</taxon>
        <taxon>Eucarida</taxon>
        <taxon>Decapoda</taxon>
        <taxon>Pleocyemata</taxon>
        <taxon>Brachyura</taxon>
        <taxon>Eubrachyura</taxon>
        <taxon>Portunoidea</taxon>
        <taxon>Portunidae</taxon>
        <taxon>Portuninae</taxon>
        <taxon>Scylla</taxon>
    </lineage>
</organism>
<dbReference type="PANTHER" id="PTHR13244">
    <property type="entry name" value="ZINC FINGER MYND DOMAIN CONTAINING PROTEIN 10"/>
    <property type="match status" value="1"/>
</dbReference>
<keyword evidence="11" id="KW-0206">Cytoskeleton</keyword>
<evidence type="ECO:0000256" key="7">
    <source>
        <dbReference type="ARBA" id="ARBA00022723"/>
    </source>
</evidence>
<keyword evidence="10" id="KW-0472">Membrane</keyword>
<proteinExistence type="inferred from homology"/>
<comment type="similarity">
    <text evidence="3">Belongs to the ZMYND10 family.</text>
</comment>
<dbReference type="PANTHER" id="PTHR13244:SF7">
    <property type="entry name" value="ZINC FINGER MYND DOMAIN-CONTAINING PROTEIN 10"/>
    <property type="match status" value="1"/>
</dbReference>
<dbReference type="GO" id="GO:0120293">
    <property type="term" value="C:dynein axonemal particle"/>
    <property type="evidence" value="ECO:0007669"/>
    <property type="project" value="UniProtKB-SubCell"/>
</dbReference>
<evidence type="ECO:0000256" key="2">
    <source>
        <dbReference type="ARBA" id="ARBA00004300"/>
    </source>
</evidence>
<dbReference type="InterPro" id="IPR002893">
    <property type="entry name" value="Znf_MYND"/>
</dbReference>
<dbReference type="FunFam" id="6.10.140.2220:FF:000009">
    <property type="entry name" value="Zinc finger MYND domain-containing protein 10"/>
    <property type="match status" value="1"/>
</dbReference>
<evidence type="ECO:0000313" key="18">
    <source>
        <dbReference type="Proteomes" id="UP001487740"/>
    </source>
</evidence>
<evidence type="ECO:0000256" key="5">
    <source>
        <dbReference type="ARBA" id="ARBA00022475"/>
    </source>
</evidence>
<evidence type="ECO:0000256" key="10">
    <source>
        <dbReference type="ARBA" id="ARBA00023136"/>
    </source>
</evidence>
<dbReference type="Gene3D" id="6.10.140.2220">
    <property type="match status" value="1"/>
</dbReference>
<evidence type="ECO:0000256" key="9">
    <source>
        <dbReference type="ARBA" id="ARBA00022833"/>
    </source>
</evidence>
<evidence type="ECO:0000313" key="17">
    <source>
        <dbReference type="EMBL" id="KAK8382443.1"/>
    </source>
</evidence>
<evidence type="ECO:0000256" key="6">
    <source>
        <dbReference type="ARBA" id="ARBA00022490"/>
    </source>
</evidence>
<keyword evidence="7" id="KW-0479">Metal-binding</keyword>
<name>A0AAW0T5F5_SCYPA</name>
<dbReference type="GO" id="GO:0016324">
    <property type="term" value="C:apical plasma membrane"/>
    <property type="evidence" value="ECO:0007669"/>
    <property type="project" value="UniProtKB-SubCell"/>
</dbReference>
<dbReference type="InterPro" id="IPR052298">
    <property type="entry name" value="ZMYND10"/>
</dbReference>
<dbReference type="EMBL" id="JARAKH010000039">
    <property type="protein sequence ID" value="KAK8382443.1"/>
    <property type="molecule type" value="Genomic_DNA"/>
</dbReference>
<dbReference type="AlphaFoldDB" id="A0AAW0T5F5"/>
<dbReference type="Proteomes" id="UP001487740">
    <property type="component" value="Unassembled WGS sequence"/>
</dbReference>
<evidence type="ECO:0000256" key="1">
    <source>
        <dbReference type="ARBA" id="ARBA00004221"/>
    </source>
</evidence>
<evidence type="ECO:0000256" key="8">
    <source>
        <dbReference type="ARBA" id="ARBA00022771"/>
    </source>
</evidence>
<keyword evidence="6" id="KW-0963">Cytoplasm</keyword>
<keyword evidence="18" id="KW-1185">Reference proteome</keyword>
<sequence length="503" mass="56915">MTSTNKNILHPFEIEHSIESLECIVLEEILSDRWVSSCGHLIQLGTQAALEAKRGGHEQVQHTLTLHHKEVEIVWHLLTAETWRLHLLPLLLDHSQDTIPISSLPFIMVLHSEVAALGLIENLVFHEESAAALEGLVLDVIDYSVRQLVRLATHAHTHPNQTLYGPDESYHSISTSKENTDDRGEYSKKAKDNDLSEKRENDHQKTLKNIRNPDGSESNIQQEVTREERRAGLVLGAKAVTVLHLLAGCRKHLPLCATTRLMNTHDVPQLLATLLYMEPWKTYHKDVVHIFEDSEWQKRTAKAPPLSHTECQMWATLQILLFDSDSINMYEINTARRNVLLKLRGHLDEAALSQVPSLEHIARWLATLAITAPQQAHPPPLITTLPQLSEGVAGTWDGRWEELSLQLASYFLKPTTKCLQALASTMAAAWDLDVLEELLPHPPICTSCGGPASQRCSRCHNQWYCHRKCQVKDWPQHKKLCDLLLTSHSKTDNIQEHFASSKK</sequence>
<evidence type="ECO:0000256" key="3">
    <source>
        <dbReference type="ARBA" id="ARBA00005373"/>
    </source>
</evidence>
<keyword evidence="9" id="KW-0862">Zinc</keyword>
<protein>
    <recommendedName>
        <fullName evidence="4">Zinc finger MYND domain-containing protein 10</fullName>
    </recommendedName>
</protein>
<evidence type="ECO:0000256" key="4">
    <source>
        <dbReference type="ARBA" id="ARBA00016317"/>
    </source>
</evidence>
<feature type="compositionally biased region" description="Basic and acidic residues" evidence="15">
    <location>
        <begin position="178"/>
        <end position="205"/>
    </location>
</feature>
<reference evidence="17 18" key="1">
    <citation type="submission" date="2023-03" db="EMBL/GenBank/DDBJ databases">
        <title>High-quality genome of Scylla paramamosain provides insights in environmental adaptation.</title>
        <authorList>
            <person name="Zhang L."/>
        </authorList>
    </citation>
    <scope>NUCLEOTIDE SEQUENCE [LARGE SCALE GENOMIC DNA]</scope>
    <source>
        <strain evidence="17">LZ_2023a</strain>
        <tissue evidence="17">Muscle</tissue>
    </source>
</reference>
<dbReference type="SUPFAM" id="SSF144232">
    <property type="entry name" value="HIT/MYND zinc finger-like"/>
    <property type="match status" value="1"/>
</dbReference>
<dbReference type="GO" id="GO:0005813">
    <property type="term" value="C:centrosome"/>
    <property type="evidence" value="ECO:0007669"/>
    <property type="project" value="UniProtKB-SubCell"/>
</dbReference>
<feature type="region of interest" description="Disordered" evidence="15">
    <location>
        <begin position="158"/>
        <end position="224"/>
    </location>
</feature>
<evidence type="ECO:0000259" key="16">
    <source>
        <dbReference type="PROSITE" id="PS50865"/>
    </source>
</evidence>
<accession>A0AAW0T5F5</accession>
<comment type="caution">
    <text evidence="17">The sequence shown here is derived from an EMBL/GenBank/DDBJ whole genome shotgun (WGS) entry which is preliminary data.</text>
</comment>
<dbReference type="GO" id="GO:0008270">
    <property type="term" value="F:zinc ion binding"/>
    <property type="evidence" value="ECO:0007669"/>
    <property type="project" value="UniProtKB-KW"/>
</dbReference>
<evidence type="ECO:0000256" key="12">
    <source>
        <dbReference type="ARBA" id="ARBA00024190"/>
    </source>
</evidence>
<gene>
    <name evidence="17" type="ORF">O3P69_015404</name>
</gene>
<dbReference type="Pfam" id="PF01753">
    <property type="entry name" value="zf-MYND"/>
    <property type="match status" value="1"/>
</dbReference>
<evidence type="ECO:0000256" key="11">
    <source>
        <dbReference type="ARBA" id="ARBA00023212"/>
    </source>
</evidence>
<evidence type="ECO:0000256" key="15">
    <source>
        <dbReference type="SAM" id="MobiDB-lite"/>
    </source>
</evidence>
<evidence type="ECO:0000256" key="14">
    <source>
        <dbReference type="PROSITE-ProRule" id="PRU00134"/>
    </source>
</evidence>
<dbReference type="PROSITE" id="PS50865">
    <property type="entry name" value="ZF_MYND_2"/>
    <property type="match status" value="1"/>
</dbReference>